<name>A0A0D3A9V3_BRAOL</name>
<reference evidence="1" key="2">
    <citation type="submission" date="2015-03" db="UniProtKB">
        <authorList>
            <consortium name="EnsemblPlants"/>
        </authorList>
    </citation>
    <scope>IDENTIFICATION</scope>
</reference>
<evidence type="ECO:0000313" key="1">
    <source>
        <dbReference type="EnsemblPlants" id="Bo1g086270.1"/>
    </source>
</evidence>
<dbReference type="Proteomes" id="UP000032141">
    <property type="component" value="Chromosome C1"/>
</dbReference>
<dbReference type="Gramene" id="Bo1g086270.1">
    <property type="protein sequence ID" value="Bo1g086270.1"/>
    <property type="gene ID" value="Bo1g086270"/>
</dbReference>
<accession>A0A0D3A9V3</accession>
<dbReference type="EnsemblPlants" id="Bo1g086270.1">
    <property type="protein sequence ID" value="Bo1g086270.1"/>
    <property type="gene ID" value="Bo1g086270"/>
</dbReference>
<dbReference type="AlphaFoldDB" id="A0A0D3A9V3"/>
<dbReference type="eggNOG" id="ENOG502T2RH">
    <property type="taxonomic scope" value="Eukaryota"/>
</dbReference>
<evidence type="ECO:0000313" key="2">
    <source>
        <dbReference type="Proteomes" id="UP000032141"/>
    </source>
</evidence>
<keyword evidence="2" id="KW-1185">Reference proteome</keyword>
<dbReference type="HOGENOM" id="CLU_931730_0_0_1"/>
<reference evidence="1 2" key="1">
    <citation type="journal article" date="2014" name="Genome Biol.">
        <title>Transcriptome and methylome profiling reveals relics of genome dominance in the mesopolyploid Brassica oleracea.</title>
        <authorList>
            <person name="Parkin I.A."/>
            <person name="Koh C."/>
            <person name="Tang H."/>
            <person name="Robinson S.J."/>
            <person name="Kagale S."/>
            <person name="Clarke W.E."/>
            <person name="Town C.D."/>
            <person name="Nixon J."/>
            <person name="Krishnakumar V."/>
            <person name="Bidwell S.L."/>
            <person name="Denoeud F."/>
            <person name="Belcram H."/>
            <person name="Links M.G."/>
            <person name="Just J."/>
            <person name="Clarke C."/>
            <person name="Bender T."/>
            <person name="Huebert T."/>
            <person name="Mason A.S."/>
            <person name="Pires J.C."/>
            <person name="Barker G."/>
            <person name="Moore J."/>
            <person name="Walley P.G."/>
            <person name="Manoli S."/>
            <person name="Batley J."/>
            <person name="Edwards D."/>
            <person name="Nelson M.N."/>
            <person name="Wang X."/>
            <person name="Paterson A.H."/>
            <person name="King G."/>
            <person name="Bancroft I."/>
            <person name="Chalhoub B."/>
            <person name="Sharpe A.G."/>
        </authorList>
    </citation>
    <scope>NUCLEOTIDE SEQUENCE</scope>
    <source>
        <strain evidence="1 2">cv. TO1000</strain>
    </source>
</reference>
<protein>
    <submittedName>
        <fullName evidence="1">Uncharacterized protein</fullName>
    </submittedName>
</protein>
<organism evidence="1 2">
    <name type="scientific">Brassica oleracea var. oleracea</name>
    <dbReference type="NCBI Taxonomy" id="109376"/>
    <lineage>
        <taxon>Eukaryota</taxon>
        <taxon>Viridiplantae</taxon>
        <taxon>Streptophyta</taxon>
        <taxon>Embryophyta</taxon>
        <taxon>Tracheophyta</taxon>
        <taxon>Spermatophyta</taxon>
        <taxon>Magnoliopsida</taxon>
        <taxon>eudicotyledons</taxon>
        <taxon>Gunneridae</taxon>
        <taxon>Pentapetalae</taxon>
        <taxon>rosids</taxon>
        <taxon>malvids</taxon>
        <taxon>Brassicales</taxon>
        <taxon>Brassicaceae</taxon>
        <taxon>Brassiceae</taxon>
        <taxon>Brassica</taxon>
    </lineage>
</organism>
<sequence>MGIENLKNPWVPNFKGIPAKMTDPAVGTLTAKEAKEAIHRKIWHRSLNYVVNDICKSVVPVWKRVNRIANSIKRDRSKSKGWPQSGIDRGCLVEAPVGSHSLLREPYLSTVFPRNSTERVDPLLPFVLGTYPKVSSPFGRVTKVPRQELSGDDRGTNPLAVAGRLFCFTIRPGRLSLTSVAYEFTSIPGRPLPEFAQVCPHPPNRLDEESILANKHNPYTHLGAPLPAYPYKTRVGGSRSYEVPTTRSTLPKGKRCVCQVRFFLVGLGGFDQKCYAYTQDYPSSRKLRGDYFTTTDDRP</sequence>
<proteinExistence type="predicted"/>